<feature type="compositionally biased region" description="Low complexity" evidence="7">
    <location>
        <begin position="58"/>
        <end position="72"/>
    </location>
</feature>
<evidence type="ECO:0000256" key="8">
    <source>
        <dbReference type="SAM" id="SignalP"/>
    </source>
</evidence>
<evidence type="ECO:0000256" key="5">
    <source>
        <dbReference type="ARBA" id="ARBA00023180"/>
    </source>
</evidence>
<evidence type="ECO:0000256" key="1">
    <source>
        <dbReference type="ARBA" id="ARBA00004613"/>
    </source>
</evidence>
<reference evidence="9" key="1">
    <citation type="journal article" date="2017" name="Parasit. Vectors">
        <title>Sialotranscriptomics of Rhipicephalus zambeziensis reveals intricate expression profiles of secretory proteins and suggests tight temporal transcriptional regulation during blood-feeding.</title>
        <authorList>
            <person name="de Castro M.H."/>
            <person name="de Klerk D."/>
            <person name="Pienaar R."/>
            <person name="Rees D.J.G."/>
            <person name="Mans B.J."/>
        </authorList>
    </citation>
    <scope>NUCLEOTIDE SEQUENCE</scope>
    <source>
        <tissue evidence="9">Salivary glands</tissue>
    </source>
</reference>
<keyword evidence="4 6" id="KW-1015">Disulfide bond</keyword>
<feature type="region of interest" description="Disordered" evidence="7">
    <location>
        <begin position="17"/>
        <end position="79"/>
    </location>
</feature>
<comment type="function">
    <text evidence="6">Salivary chemokine-binding protein which binds to host chemokines.</text>
</comment>
<keyword evidence="3 6" id="KW-0732">Signal</keyword>
<dbReference type="EMBL" id="GFPF01000938">
    <property type="protein sequence ID" value="MAA12084.1"/>
    <property type="molecule type" value="Transcribed_RNA"/>
</dbReference>
<dbReference type="GO" id="GO:0019957">
    <property type="term" value="F:C-C chemokine binding"/>
    <property type="evidence" value="ECO:0007669"/>
    <property type="project" value="InterPro"/>
</dbReference>
<name>A0A224YDM4_9ACAR</name>
<protein>
    <recommendedName>
        <fullName evidence="6">Evasin</fullName>
    </recommendedName>
</protein>
<feature type="compositionally biased region" description="Polar residues" evidence="7">
    <location>
        <begin position="17"/>
        <end position="26"/>
    </location>
</feature>
<feature type="signal peptide" evidence="8">
    <location>
        <begin position="1"/>
        <end position="18"/>
    </location>
</feature>
<dbReference type="InterPro" id="IPR045797">
    <property type="entry name" value="EVA_Class_A"/>
</dbReference>
<feature type="chain" id="PRO_5012240098" description="Evasin" evidence="8">
    <location>
        <begin position="19"/>
        <end position="180"/>
    </location>
</feature>
<dbReference type="GO" id="GO:0005576">
    <property type="term" value="C:extracellular region"/>
    <property type="evidence" value="ECO:0007669"/>
    <property type="project" value="UniProtKB-SubCell"/>
</dbReference>
<evidence type="ECO:0000256" key="3">
    <source>
        <dbReference type="ARBA" id="ARBA00022729"/>
    </source>
</evidence>
<sequence>MCWYLFLLVGLAASQGHGRNSVSMDPNTPGAPGCDDVNKQSGATNSSTQSTEKTPLSTNTMKATSTPSTTTTQGARPSNNRKYVVHKDRRGCLRKVLKSYNRMYPASCVVRCPYYDILIRDGKPCLKVIDNQLEERQSVQKLMCWKGYCSYGVCVTKHFSQRCEIPANSTVSRRPNDLAE</sequence>
<evidence type="ECO:0000256" key="7">
    <source>
        <dbReference type="SAM" id="MobiDB-lite"/>
    </source>
</evidence>
<evidence type="ECO:0000256" key="2">
    <source>
        <dbReference type="ARBA" id="ARBA00022525"/>
    </source>
</evidence>
<dbReference type="Pfam" id="PF19429">
    <property type="entry name" value="EVA_Class_A"/>
    <property type="match status" value="1"/>
</dbReference>
<dbReference type="Gene3D" id="2.30.130.100">
    <property type="match status" value="1"/>
</dbReference>
<proteinExistence type="predicted"/>
<comment type="subcellular location">
    <subcellularLocation>
        <location evidence="1 6">Secreted</location>
    </subcellularLocation>
</comment>
<keyword evidence="2 6" id="KW-0964">Secreted</keyword>
<organism evidence="9">
    <name type="scientific">Rhipicephalus zambeziensis</name>
    <dbReference type="NCBI Taxonomy" id="60191"/>
    <lineage>
        <taxon>Eukaryota</taxon>
        <taxon>Metazoa</taxon>
        <taxon>Ecdysozoa</taxon>
        <taxon>Arthropoda</taxon>
        <taxon>Chelicerata</taxon>
        <taxon>Arachnida</taxon>
        <taxon>Acari</taxon>
        <taxon>Parasitiformes</taxon>
        <taxon>Ixodida</taxon>
        <taxon>Ixodoidea</taxon>
        <taxon>Ixodidae</taxon>
        <taxon>Rhipicephalinae</taxon>
        <taxon>Rhipicephalus</taxon>
        <taxon>Rhipicephalus</taxon>
    </lineage>
</organism>
<evidence type="ECO:0000256" key="6">
    <source>
        <dbReference type="RuleBase" id="RU369006"/>
    </source>
</evidence>
<keyword evidence="5 6" id="KW-0325">Glycoprotein</keyword>
<feature type="compositionally biased region" description="Polar residues" evidence="7">
    <location>
        <begin position="39"/>
        <end position="57"/>
    </location>
</feature>
<evidence type="ECO:0000256" key="4">
    <source>
        <dbReference type="ARBA" id="ARBA00023157"/>
    </source>
</evidence>
<accession>A0A224YDM4</accession>
<dbReference type="AlphaFoldDB" id="A0A224YDM4"/>
<evidence type="ECO:0000313" key="9">
    <source>
        <dbReference type="EMBL" id="MAA12084.1"/>
    </source>
</evidence>